<dbReference type="PIRSF" id="PIRSF016578">
    <property type="entry name" value="HsaA"/>
    <property type="match status" value="1"/>
</dbReference>
<dbReference type="SUPFAM" id="SSF47203">
    <property type="entry name" value="Acyl-CoA dehydrogenase C-terminal domain-like"/>
    <property type="match status" value="1"/>
</dbReference>
<keyword evidence="1" id="KW-0560">Oxidoreductase</keyword>
<evidence type="ECO:0000259" key="2">
    <source>
        <dbReference type="Pfam" id="PF02771"/>
    </source>
</evidence>
<evidence type="ECO:0000259" key="3">
    <source>
        <dbReference type="Pfam" id="PF08028"/>
    </source>
</evidence>
<organism evidence="4 5">
    <name type="scientific">Corynebacterium variabile</name>
    <dbReference type="NCBI Taxonomy" id="1727"/>
    <lineage>
        <taxon>Bacteria</taxon>
        <taxon>Bacillati</taxon>
        <taxon>Actinomycetota</taxon>
        <taxon>Actinomycetes</taxon>
        <taxon>Mycobacteriales</taxon>
        <taxon>Corynebacteriaceae</taxon>
        <taxon>Corynebacterium</taxon>
    </lineage>
</organism>
<dbReference type="InterPro" id="IPR037069">
    <property type="entry name" value="AcylCoA_DH/ox_N_sf"/>
</dbReference>
<reference evidence="4 5" key="1">
    <citation type="submission" date="2019-06" db="EMBL/GenBank/DDBJ databases">
        <title>Whole genome shotgun sequence of Corynebacterium variabile NBRC 15286.</title>
        <authorList>
            <person name="Hosoyama A."/>
            <person name="Uohara A."/>
            <person name="Ohji S."/>
            <person name="Ichikawa N."/>
        </authorList>
    </citation>
    <scope>NUCLEOTIDE SEQUENCE [LARGE SCALE GENOMIC DNA]</scope>
    <source>
        <strain evidence="4 5">NBRC 15286</strain>
    </source>
</reference>
<dbReference type="Pfam" id="PF08028">
    <property type="entry name" value="Acyl-CoA_dh_2"/>
    <property type="match status" value="1"/>
</dbReference>
<dbReference type="InterPro" id="IPR046373">
    <property type="entry name" value="Acyl-CoA_Oxase/DH_mid-dom_sf"/>
</dbReference>
<comment type="caution">
    <text evidence="4">The sequence shown here is derived from an EMBL/GenBank/DDBJ whole genome shotgun (WGS) entry which is preliminary data.</text>
</comment>
<dbReference type="Proteomes" id="UP000319986">
    <property type="component" value="Unassembled WGS sequence"/>
</dbReference>
<dbReference type="Gene3D" id="2.40.110.10">
    <property type="entry name" value="Butyryl-CoA Dehydrogenase, subunit A, domain 2"/>
    <property type="match status" value="1"/>
</dbReference>
<evidence type="ECO:0000256" key="1">
    <source>
        <dbReference type="ARBA" id="ARBA00023002"/>
    </source>
</evidence>
<dbReference type="GeneID" id="82887832"/>
<proteinExistence type="predicted"/>
<feature type="domain" description="Acyl-CoA dehydrogenase C-terminal" evidence="3">
    <location>
        <begin position="237"/>
        <end position="366"/>
    </location>
</feature>
<dbReference type="InterPro" id="IPR036250">
    <property type="entry name" value="AcylCo_DH-like_C"/>
</dbReference>
<dbReference type="InterPro" id="IPR013786">
    <property type="entry name" value="AcylCoA_DH/ox_N"/>
</dbReference>
<dbReference type="PANTHER" id="PTHR43884:SF12">
    <property type="entry name" value="ISOVALERYL-COA DEHYDROGENASE, MITOCHONDRIAL-RELATED"/>
    <property type="match status" value="1"/>
</dbReference>
<dbReference type="AlphaFoldDB" id="A0A4Y4BZZ9"/>
<dbReference type="InterPro" id="IPR009100">
    <property type="entry name" value="AcylCoA_DH/oxidase_NM_dom_sf"/>
</dbReference>
<dbReference type="Gene3D" id="1.20.140.10">
    <property type="entry name" value="Butyryl-CoA Dehydrogenase, subunit A, domain 3"/>
    <property type="match status" value="1"/>
</dbReference>
<dbReference type="InterPro" id="IPR013107">
    <property type="entry name" value="Acyl-CoA_DH_C"/>
</dbReference>
<feature type="domain" description="Acyl-CoA dehydrogenase/oxidase N-terminal" evidence="2">
    <location>
        <begin position="23"/>
        <end position="94"/>
    </location>
</feature>
<evidence type="ECO:0008006" key="6">
    <source>
        <dbReference type="Google" id="ProtNLM"/>
    </source>
</evidence>
<gene>
    <name evidence="4" type="ORF">CVA01_17050</name>
</gene>
<accession>A0A4Y4BZZ9</accession>
<sequence>MTTFSPTPTDADLTARFRPVLDSIAHGAVDRDRNRELPREQIRLLRDAGFTALRVPVEHGGLGATVRQTFAQLTDLAAADPNLTQALRVHFFTVEGFLAGGDAEGLRRAGEGIIYGNAISEKGIGAVDRYQTHLTPTDDGNYQLNGTKYYSTGTLYADVISVAADLDGRRVTVLVDADAPGVHQFDDWDGFGQRLTGSGTTVFTGVTVDAEAVTEGGYGDAGHVIDTAYLQLFHLSALAGIARRAADDARDRVGNRDRTFSHAPADLPREDPLVQAVLGRVYSAVSVARASALAVADAVAASFDSPGDIALIDAAELASSEAQVVLVPLVLDAVSEAFETGGASVASEKLDLDRHWRNARTLGVHNPVIYKQQAVGRYHLTGEGLAFAWSAGVRPAD</sequence>
<dbReference type="PANTHER" id="PTHR43884">
    <property type="entry name" value="ACYL-COA DEHYDROGENASE"/>
    <property type="match status" value="1"/>
</dbReference>
<dbReference type="GO" id="GO:0008470">
    <property type="term" value="F:3-methylbutanoyl-CoA dehydrogenase activity"/>
    <property type="evidence" value="ECO:0007669"/>
    <property type="project" value="TreeGrafter"/>
</dbReference>
<dbReference type="Pfam" id="PF02771">
    <property type="entry name" value="Acyl-CoA_dh_N"/>
    <property type="match status" value="1"/>
</dbReference>
<dbReference type="GO" id="GO:0006552">
    <property type="term" value="P:L-leucine catabolic process"/>
    <property type="evidence" value="ECO:0007669"/>
    <property type="project" value="TreeGrafter"/>
</dbReference>
<dbReference type="RefSeq" id="WP_141330030.1">
    <property type="nucleotide sequence ID" value="NZ_BJNT01000013.1"/>
</dbReference>
<protein>
    <recommendedName>
        <fullName evidence="6">Acyl-CoA dehydrogenase</fullName>
    </recommendedName>
</protein>
<evidence type="ECO:0000313" key="5">
    <source>
        <dbReference type="Proteomes" id="UP000319986"/>
    </source>
</evidence>
<dbReference type="GO" id="GO:0050660">
    <property type="term" value="F:flavin adenine dinucleotide binding"/>
    <property type="evidence" value="ECO:0007669"/>
    <property type="project" value="InterPro"/>
</dbReference>
<dbReference type="SUPFAM" id="SSF56645">
    <property type="entry name" value="Acyl-CoA dehydrogenase NM domain-like"/>
    <property type="match status" value="1"/>
</dbReference>
<dbReference type="EMBL" id="BJNT01000013">
    <property type="protein sequence ID" value="GEC86391.1"/>
    <property type="molecule type" value="Genomic_DNA"/>
</dbReference>
<name>A0A4Y4BZZ9_9CORY</name>
<dbReference type="Gene3D" id="1.10.540.10">
    <property type="entry name" value="Acyl-CoA dehydrogenase/oxidase, N-terminal domain"/>
    <property type="match status" value="1"/>
</dbReference>
<evidence type="ECO:0000313" key="4">
    <source>
        <dbReference type="EMBL" id="GEC86391.1"/>
    </source>
</evidence>